<organism evidence="1 2">
    <name type="scientific">Polyporus arcularius HHB13444</name>
    <dbReference type="NCBI Taxonomy" id="1314778"/>
    <lineage>
        <taxon>Eukaryota</taxon>
        <taxon>Fungi</taxon>
        <taxon>Dikarya</taxon>
        <taxon>Basidiomycota</taxon>
        <taxon>Agaricomycotina</taxon>
        <taxon>Agaricomycetes</taxon>
        <taxon>Polyporales</taxon>
        <taxon>Polyporaceae</taxon>
        <taxon>Polyporus</taxon>
    </lineage>
</organism>
<evidence type="ECO:0000313" key="2">
    <source>
        <dbReference type="Proteomes" id="UP000308197"/>
    </source>
</evidence>
<name>A0A5C3PJG5_9APHY</name>
<evidence type="ECO:0000313" key="1">
    <source>
        <dbReference type="EMBL" id="TFK89944.1"/>
    </source>
</evidence>
<dbReference type="EMBL" id="ML211060">
    <property type="protein sequence ID" value="TFK89944.1"/>
    <property type="molecule type" value="Genomic_DNA"/>
</dbReference>
<reference evidence="1 2" key="1">
    <citation type="journal article" date="2019" name="Nat. Ecol. Evol.">
        <title>Megaphylogeny resolves global patterns of mushroom evolution.</title>
        <authorList>
            <person name="Varga T."/>
            <person name="Krizsan K."/>
            <person name="Foldi C."/>
            <person name="Dima B."/>
            <person name="Sanchez-Garcia M."/>
            <person name="Sanchez-Ramirez S."/>
            <person name="Szollosi G.J."/>
            <person name="Szarkandi J.G."/>
            <person name="Papp V."/>
            <person name="Albert L."/>
            <person name="Andreopoulos W."/>
            <person name="Angelini C."/>
            <person name="Antonin V."/>
            <person name="Barry K.W."/>
            <person name="Bougher N.L."/>
            <person name="Buchanan P."/>
            <person name="Buyck B."/>
            <person name="Bense V."/>
            <person name="Catcheside P."/>
            <person name="Chovatia M."/>
            <person name="Cooper J."/>
            <person name="Damon W."/>
            <person name="Desjardin D."/>
            <person name="Finy P."/>
            <person name="Geml J."/>
            <person name="Haridas S."/>
            <person name="Hughes K."/>
            <person name="Justo A."/>
            <person name="Karasinski D."/>
            <person name="Kautmanova I."/>
            <person name="Kiss B."/>
            <person name="Kocsube S."/>
            <person name="Kotiranta H."/>
            <person name="LaButti K.M."/>
            <person name="Lechner B.E."/>
            <person name="Liimatainen K."/>
            <person name="Lipzen A."/>
            <person name="Lukacs Z."/>
            <person name="Mihaltcheva S."/>
            <person name="Morgado L.N."/>
            <person name="Niskanen T."/>
            <person name="Noordeloos M.E."/>
            <person name="Ohm R.A."/>
            <person name="Ortiz-Santana B."/>
            <person name="Ovrebo C."/>
            <person name="Racz N."/>
            <person name="Riley R."/>
            <person name="Savchenko A."/>
            <person name="Shiryaev A."/>
            <person name="Soop K."/>
            <person name="Spirin V."/>
            <person name="Szebenyi C."/>
            <person name="Tomsovsky M."/>
            <person name="Tulloss R.E."/>
            <person name="Uehling J."/>
            <person name="Grigoriev I.V."/>
            <person name="Vagvolgyi C."/>
            <person name="Papp T."/>
            <person name="Martin F.M."/>
            <person name="Miettinen O."/>
            <person name="Hibbett D.S."/>
            <person name="Nagy L.G."/>
        </authorList>
    </citation>
    <scope>NUCLEOTIDE SEQUENCE [LARGE SCALE GENOMIC DNA]</scope>
    <source>
        <strain evidence="1 2">HHB13444</strain>
    </source>
</reference>
<gene>
    <name evidence="1" type="ORF">K466DRAFT_597362</name>
</gene>
<dbReference type="AlphaFoldDB" id="A0A5C3PJG5"/>
<keyword evidence="2" id="KW-1185">Reference proteome</keyword>
<protein>
    <submittedName>
        <fullName evidence="1">Uncharacterized protein</fullName>
    </submittedName>
</protein>
<proteinExistence type="predicted"/>
<accession>A0A5C3PJG5</accession>
<dbReference type="InParanoid" id="A0A5C3PJG5"/>
<sequence length="136" mass="15313">MSKVPHTSFKKSVKKYIKLFFANSVNYQHIVEKAPHATAGSRAFPKNVGANDVHYGARLDWGEKYQKADGNWYRRLYLQPNKDAADSTFKELAQESSHMNLASFEIRADGVDHLGEEGFQEVMISAVNAVHDELGL</sequence>
<dbReference type="Proteomes" id="UP000308197">
    <property type="component" value="Unassembled WGS sequence"/>
</dbReference>